<proteinExistence type="predicted"/>
<reference evidence="1" key="2">
    <citation type="journal article" date="2015" name="Data Brief">
        <title>Shoot transcriptome of the giant reed, Arundo donax.</title>
        <authorList>
            <person name="Barrero R.A."/>
            <person name="Guerrero F.D."/>
            <person name="Moolhuijzen P."/>
            <person name="Goolsby J.A."/>
            <person name="Tidwell J."/>
            <person name="Bellgard S.E."/>
            <person name="Bellgard M.I."/>
        </authorList>
    </citation>
    <scope>NUCLEOTIDE SEQUENCE</scope>
    <source>
        <tissue evidence="1">Shoot tissue taken approximately 20 cm above the soil surface</tissue>
    </source>
</reference>
<dbReference type="AlphaFoldDB" id="A0A0A9GW66"/>
<evidence type="ECO:0000313" key="1">
    <source>
        <dbReference type="EMBL" id="JAE26806.1"/>
    </source>
</evidence>
<organism evidence="1">
    <name type="scientific">Arundo donax</name>
    <name type="common">Giant reed</name>
    <name type="synonym">Donax arundinaceus</name>
    <dbReference type="NCBI Taxonomy" id="35708"/>
    <lineage>
        <taxon>Eukaryota</taxon>
        <taxon>Viridiplantae</taxon>
        <taxon>Streptophyta</taxon>
        <taxon>Embryophyta</taxon>
        <taxon>Tracheophyta</taxon>
        <taxon>Spermatophyta</taxon>
        <taxon>Magnoliopsida</taxon>
        <taxon>Liliopsida</taxon>
        <taxon>Poales</taxon>
        <taxon>Poaceae</taxon>
        <taxon>PACMAD clade</taxon>
        <taxon>Arundinoideae</taxon>
        <taxon>Arundineae</taxon>
        <taxon>Arundo</taxon>
    </lineage>
</organism>
<dbReference type="EMBL" id="GBRH01171090">
    <property type="protein sequence ID" value="JAE26806.1"/>
    <property type="molecule type" value="Transcribed_RNA"/>
</dbReference>
<protein>
    <submittedName>
        <fullName evidence="1">Uncharacterized protein</fullName>
    </submittedName>
</protein>
<reference evidence="1" key="1">
    <citation type="submission" date="2014-09" db="EMBL/GenBank/DDBJ databases">
        <authorList>
            <person name="Magalhaes I.L.F."/>
            <person name="Oliveira U."/>
            <person name="Santos F.R."/>
            <person name="Vidigal T.H.D.A."/>
            <person name="Brescovit A.D."/>
            <person name="Santos A.J."/>
        </authorList>
    </citation>
    <scope>NUCLEOTIDE SEQUENCE</scope>
    <source>
        <tissue evidence="1">Shoot tissue taken approximately 20 cm above the soil surface</tissue>
    </source>
</reference>
<sequence>MNRNNTAKLLRHRKNC</sequence>
<accession>A0A0A9GW66</accession>
<name>A0A0A9GW66_ARUDO</name>